<keyword evidence="6 8" id="KW-0067">ATP-binding</keyword>
<dbReference type="STRING" id="1121117.SAMN02745977_01607"/>
<gene>
    <name evidence="8" type="primary">ydiU</name>
    <name evidence="8" type="synonym">selO</name>
    <name evidence="9" type="ORF">SAMN02745977_01607</name>
</gene>
<feature type="binding site" evidence="8">
    <location>
        <position position="188"/>
    </location>
    <ligand>
        <name>ATP</name>
        <dbReference type="ChEBI" id="CHEBI:30616"/>
    </ligand>
</feature>
<evidence type="ECO:0000313" key="10">
    <source>
        <dbReference type="Proteomes" id="UP000199531"/>
    </source>
</evidence>
<dbReference type="GO" id="GO:0005524">
    <property type="term" value="F:ATP binding"/>
    <property type="evidence" value="ECO:0007669"/>
    <property type="project" value="UniProtKB-UniRule"/>
</dbReference>
<evidence type="ECO:0000256" key="8">
    <source>
        <dbReference type="HAMAP-Rule" id="MF_00692"/>
    </source>
</evidence>
<dbReference type="EMBL" id="FOCW01000003">
    <property type="protein sequence ID" value="SEN59882.1"/>
    <property type="molecule type" value="Genomic_DNA"/>
</dbReference>
<feature type="binding site" evidence="8">
    <location>
        <position position="131"/>
    </location>
    <ligand>
        <name>ATP</name>
        <dbReference type="ChEBI" id="CHEBI:30616"/>
    </ligand>
</feature>
<comment type="catalytic activity">
    <reaction evidence="8">
        <text>L-tyrosyl-[protein] + ATP = O-(5'-adenylyl)-L-tyrosyl-[protein] + diphosphate</text>
        <dbReference type="Rhea" id="RHEA:54288"/>
        <dbReference type="Rhea" id="RHEA-COMP:10136"/>
        <dbReference type="Rhea" id="RHEA-COMP:13846"/>
        <dbReference type="ChEBI" id="CHEBI:30616"/>
        <dbReference type="ChEBI" id="CHEBI:33019"/>
        <dbReference type="ChEBI" id="CHEBI:46858"/>
        <dbReference type="ChEBI" id="CHEBI:83624"/>
        <dbReference type="EC" id="2.7.7.108"/>
    </reaction>
</comment>
<dbReference type="PANTHER" id="PTHR32057">
    <property type="entry name" value="PROTEIN ADENYLYLTRANSFERASE SELO, MITOCHONDRIAL"/>
    <property type="match status" value="1"/>
</dbReference>
<feature type="binding site" evidence="8">
    <location>
        <position position="130"/>
    </location>
    <ligand>
        <name>ATP</name>
        <dbReference type="ChEBI" id="CHEBI:30616"/>
    </ligand>
</feature>
<dbReference type="EC" id="2.7.7.108" evidence="8"/>
<evidence type="ECO:0000256" key="4">
    <source>
        <dbReference type="ARBA" id="ARBA00022723"/>
    </source>
</evidence>
<comment type="catalytic activity">
    <reaction evidence="8">
        <text>L-seryl-[protein] + UTP = O-(5'-uridylyl)-L-seryl-[protein] + diphosphate</text>
        <dbReference type="Rhea" id="RHEA:64604"/>
        <dbReference type="Rhea" id="RHEA-COMP:9863"/>
        <dbReference type="Rhea" id="RHEA-COMP:16635"/>
        <dbReference type="ChEBI" id="CHEBI:29999"/>
        <dbReference type="ChEBI" id="CHEBI:33019"/>
        <dbReference type="ChEBI" id="CHEBI:46398"/>
        <dbReference type="ChEBI" id="CHEBI:156051"/>
    </reaction>
</comment>
<keyword evidence="8" id="KW-0464">Manganese</keyword>
<feature type="active site" description="Proton acceptor" evidence="8">
    <location>
        <position position="257"/>
    </location>
</feature>
<evidence type="ECO:0000256" key="2">
    <source>
        <dbReference type="ARBA" id="ARBA00022679"/>
    </source>
</evidence>
<dbReference type="EC" id="2.7.7.-" evidence="8"/>
<evidence type="ECO:0000256" key="3">
    <source>
        <dbReference type="ARBA" id="ARBA00022695"/>
    </source>
</evidence>
<feature type="binding site" evidence="8">
    <location>
        <position position="267"/>
    </location>
    <ligand>
        <name>ATP</name>
        <dbReference type="ChEBI" id="CHEBI:30616"/>
    </ligand>
</feature>
<evidence type="ECO:0000313" key="9">
    <source>
        <dbReference type="EMBL" id="SEN59882.1"/>
    </source>
</evidence>
<comment type="cofactor">
    <cofactor evidence="8">
        <name>Mg(2+)</name>
        <dbReference type="ChEBI" id="CHEBI:18420"/>
    </cofactor>
    <cofactor evidence="8">
        <name>Mn(2+)</name>
        <dbReference type="ChEBI" id="CHEBI:29035"/>
    </cofactor>
</comment>
<evidence type="ECO:0000256" key="7">
    <source>
        <dbReference type="ARBA" id="ARBA00022842"/>
    </source>
</evidence>
<comment type="catalytic activity">
    <reaction evidence="8">
        <text>L-histidyl-[protein] + UTP = N(tele)-(5'-uridylyl)-L-histidyl-[protein] + diphosphate</text>
        <dbReference type="Rhea" id="RHEA:83891"/>
        <dbReference type="Rhea" id="RHEA-COMP:9745"/>
        <dbReference type="Rhea" id="RHEA-COMP:20239"/>
        <dbReference type="ChEBI" id="CHEBI:29979"/>
        <dbReference type="ChEBI" id="CHEBI:33019"/>
        <dbReference type="ChEBI" id="CHEBI:46398"/>
        <dbReference type="ChEBI" id="CHEBI:233474"/>
    </reaction>
</comment>
<comment type="catalytic activity">
    <reaction evidence="8">
        <text>L-seryl-[protein] + ATP = 3-O-(5'-adenylyl)-L-seryl-[protein] + diphosphate</text>
        <dbReference type="Rhea" id="RHEA:58120"/>
        <dbReference type="Rhea" id="RHEA-COMP:9863"/>
        <dbReference type="Rhea" id="RHEA-COMP:15073"/>
        <dbReference type="ChEBI" id="CHEBI:29999"/>
        <dbReference type="ChEBI" id="CHEBI:30616"/>
        <dbReference type="ChEBI" id="CHEBI:33019"/>
        <dbReference type="ChEBI" id="CHEBI:142516"/>
        <dbReference type="EC" id="2.7.7.108"/>
    </reaction>
</comment>
<accession>A0A1H8HUN4</accession>
<comment type="function">
    <text evidence="8">Nucleotidyltransferase involved in the post-translational modification of proteins. It can catalyze the addition of adenosine monophosphate (AMP) or uridine monophosphate (UMP) to a protein, resulting in modifications known as AMPylation and UMPylation.</text>
</comment>
<dbReference type="RefSeq" id="WP_091816386.1">
    <property type="nucleotide sequence ID" value="NZ_FOCW01000003.1"/>
</dbReference>
<keyword evidence="2 8" id="KW-0808">Transferase</keyword>
<dbReference type="HAMAP" id="MF_00692">
    <property type="entry name" value="SelO"/>
    <property type="match status" value="1"/>
</dbReference>
<comment type="catalytic activity">
    <reaction evidence="8">
        <text>L-threonyl-[protein] + ATP = 3-O-(5'-adenylyl)-L-threonyl-[protein] + diphosphate</text>
        <dbReference type="Rhea" id="RHEA:54292"/>
        <dbReference type="Rhea" id="RHEA-COMP:11060"/>
        <dbReference type="Rhea" id="RHEA-COMP:13847"/>
        <dbReference type="ChEBI" id="CHEBI:30013"/>
        <dbReference type="ChEBI" id="CHEBI:30616"/>
        <dbReference type="ChEBI" id="CHEBI:33019"/>
        <dbReference type="ChEBI" id="CHEBI:138113"/>
        <dbReference type="EC" id="2.7.7.108"/>
    </reaction>
</comment>
<name>A0A1H8HUN4_9BURK</name>
<dbReference type="GO" id="GO:0070733">
    <property type="term" value="F:AMPylase activity"/>
    <property type="evidence" value="ECO:0007669"/>
    <property type="project" value="UniProtKB-EC"/>
</dbReference>
<keyword evidence="4 8" id="KW-0479">Metal-binding</keyword>
<dbReference type="AlphaFoldDB" id="A0A1H8HUN4"/>
<dbReference type="GO" id="GO:0030145">
    <property type="term" value="F:manganese ion binding"/>
    <property type="evidence" value="ECO:0007669"/>
    <property type="project" value="UniProtKB-UniRule"/>
</dbReference>
<keyword evidence="3 8" id="KW-0548">Nucleotidyltransferase</keyword>
<comment type="similarity">
    <text evidence="1 8">Belongs to the SELO family.</text>
</comment>
<feature type="binding site" evidence="8">
    <location>
        <position position="267"/>
    </location>
    <ligand>
        <name>Mg(2+)</name>
        <dbReference type="ChEBI" id="CHEBI:18420"/>
    </ligand>
</feature>
<protein>
    <recommendedName>
        <fullName evidence="8">Protein nucleotidyltransferase YdiU</fullName>
        <ecNumber evidence="8">2.7.7.-</ecNumber>
    </recommendedName>
    <alternativeName>
        <fullName evidence="8">Protein adenylyltransferase YdiU</fullName>
        <ecNumber evidence="8">2.7.7.108</ecNumber>
    </alternativeName>
    <alternativeName>
        <fullName evidence="8">Protein uridylyltransferase YdiU</fullName>
        <ecNumber evidence="8">2.7.7.-</ecNumber>
    </alternativeName>
</protein>
<keyword evidence="10" id="KW-1185">Reference proteome</keyword>
<evidence type="ECO:0000256" key="5">
    <source>
        <dbReference type="ARBA" id="ARBA00022741"/>
    </source>
</evidence>
<evidence type="ECO:0000256" key="6">
    <source>
        <dbReference type="ARBA" id="ARBA00022840"/>
    </source>
</evidence>
<dbReference type="PANTHER" id="PTHR32057:SF14">
    <property type="entry name" value="PROTEIN ADENYLYLTRANSFERASE SELO, MITOCHONDRIAL"/>
    <property type="match status" value="1"/>
</dbReference>
<dbReference type="Proteomes" id="UP000199531">
    <property type="component" value="Unassembled WGS sequence"/>
</dbReference>
<organism evidence="9 10">
    <name type="scientific">Brachymonas denitrificans DSM 15123</name>
    <dbReference type="NCBI Taxonomy" id="1121117"/>
    <lineage>
        <taxon>Bacteria</taxon>
        <taxon>Pseudomonadati</taxon>
        <taxon>Pseudomonadota</taxon>
        <taxon>Betaproteobacteria</taxon>
        <taxon>Burkholderiales</taxon>
        <taxon>Comamonadaceae</taxon>
        <taxon>Brachymonas</taxon>
    </lineage>
</organism>
<feature type="binding site" evidence="8">
    <location>
        <position position="118"/>
    </location>
    <ligand>
        <name>ATP</name>
        <dbReference type="ChEBI" id="CHEBI:30616"/>
    </ligand>
</feature>
<dbReference type="InterPro" id="IPR003846">
    <property type="entry name" value="SelO"/>
</dbReference>
<feature type="binding site" evidence="8">
    <location>
        <position position="181"/>
    </location>
    <ligand>
        <name>ATP</name>
        <dbReference type="ChEBI" id="CHEBI:30616"/>
    </ligand>
</feature>
<keyword evidence="5 8" id="KW-0547">Nucleotide-binding</keyword>
<keyword evidence="7 8" id="KW-0460">Magnesium</keyword>
<evidence type="ECO:0000256" key="1">
    <source>
        <dbReference type="ARBA" id="ARBA00009747"/>
    </source>
</evidence>
<dbReference type="NCBIfam" id="NF000658">
    <property type="entry name" value="PRK00029.1"/>
    <property type="match status" value="1"/>
</dbReference>
<feature type="binding site" evidence="8">
    <location>
        <position position="98"/>
    </location>
    <ligand>
        <name>ATP</name>
        <dbReference type="ChEBI" id="CHEBI:30616"/>
    </ligand>
</feature>
<comment type="catalytic activity">
    <reaction evidence="8">
        <text>L-tyrosyl-[protein] + UTP = O-(5'-uridylyl)-L-tyrosyl-[protein] + diphosphate</text>
        <dbReference type="Rhea" id="RHEA:83887"/>
        <dbReference type="Rhea" id="RHEA-COMP:10136"/>
        <dbReference type="Rhea" id="RHEA-COMP:20238"/>
        <dbReference type="ChEBI" id="CHEBI:33019"/>
        <dbReference type="ChEBI" id="CHEBI:46398"/>
        <dbReference type="ChEBI" id="CHEBI:46858"/>
        <dbReference type="ChEBI" id="CHEBI:90602"/>
    </reaction>
</comment>
<feature type="binding site" evidence="8">
    <location>
        <position position="258"/>
    </location>
    <ligand>
        <name>Mg(2+)</name>
        <dbReference type="ChEBI" id="CHEBI:18420"/>
    </ligand>
</feature>
<feature type="binding site" evidence="8">
    <location>
        <position position="97"/>
    </location>
    <ligand>
        <name>ATP</name>
        <dbReference type="ChEBI" id="CHEBI:30616"/>
    </ligand>
</feature>
<dbReference type="OrthoDB" id="9776281at2"/>
<dbReference type="Pfam" id="PF02696">
    <property type="entry name" value="SelO"/>
    <property type="match status" value="1"/>
</dbReference>
<sequence>MSEQASPTPSHSHWQPGLGALGEAFVTFLNPVPLTRPHWIAHSPAAADYLGLDEAWLAQEDALKLFSGNALPEGARPWASVYSGHQFGVWAGQLGDGRALTLGTLPAADGTLQEIQLKGSGLTPYSRMGDGRAVLRSSIREFIASEAMQALGIPTTRALCLTGSRDPVYREQVETAAVVTRFAPSFIRFGHFEHFASRQQDIPLRTLADYVIGQHYPHCRQAPNPYAALLRAVAEGTADLIAQWQAIGFCHGVMNTDNMSMLALTIDYGPYQFLDAYDPGHICNHSDERGRYAYDRQPDVAYWNLYALGQALLPLIGEVDDAKAAVDVYPTRLAESQAACWAAKLGLQDSTAASELMQPLLMQLSVNQADFTLFWRRLSLAVAEGRSSFDGVRDLLMRRDALDSWFTDYLRALDEHGLPDTGAAMLRANPAVVPRNYLCQNAIAAAEKGDFSEVRNLLEACTTPYDTRWDTHAYAGLPPDWASGICVSCSS</sequence>
<dbReference type="GO" id="GO:0000287">
    <property type="term" value="F:magnesium ion binding"/>
    <property type="evidence" value="ECO:0007669"/>
    <property type="project" value="UniProtKB-UniRule"/>
</dbReference>
<proteinExistence type="inferred from homology"/>
<feature type="binding site" evidence="8">
    <location>
        <position position="95"/>
    </location>
    <ligand>
        <name>ATP</name>
        <dbReference type="ChEBI" id="CHEBI:30616"/>
    </ligand>
</feature>
<reference evidence="9 10" key="1">
    <citation type="submission" date="2016-10" db="EMBL/GenBank/DDBJ databases">
        <authorList>
            <person name="de Groot N.N."/>
        </authorList>
    </citation>
    <scope>NUCLEOTIDE SEQUENCE [LARGE SCALE GENOMIC DNA]</scope>
    <source>
        <strain evidence="9 10">DSM 15123</strain>
    </source>
</reference>